<accession>A0A556QS48</accession>
<sequence>MSAPLSTSALPAPLRNALTRVAGKHLALQVLIGLAWLVISAALLLVAQTLLDRLMDFPRAVRVAFLVLDAGVLGAVFYRKLIRPWRRRWHATDAAFAIQRQWPALGSRVISAVQLANSSADGRGAGSPLLVQALVQETAAQVPALPLGLVVPAKPAVRRVFTAIILSATIAALAWWQWPLASVLLRRVALADIPLPTNTVVEAETRDLNSAAGSNVTLSAFARGVIPPQGRLELALAGGERRTILVRPDNENPARFAFVFENIQKSFTYRFYLGDGRGPVFKVTALPAPLLEQAEFIQEFPAYTRRPPLRQPAGALTLFPGSKIRVVAQANQPVKSIELRFAGDDAPAAIPLSVDADAPKVARGEFTVPAAGFTGLSLPLVSAEGIASTDSTVYPVRMETDRVPTVRIDEPTTSSETIVSTARLAVRARVRDDFALAKVELVTEVAGGAQSRRLLTVGDNGVVSHTFIPVSETPPLTEGAQLTWWIEATDNNNVTGPGIGTSERKQLAIVSFTQKQEEMLKRLEETSRRMEDVARRQSEVRGNLGDALRRNDEKTP</sequence>
<evidence type="ECO:0000256" key="2">
    <source>
        <dbReference type="SAM" id="Phobius"/>
    </source>
</evidence>
<dbReference type="OrthoDB" id="183704at2"/>
<feature type="compositionally biased region" description="Basic and acidic residues" evidence="1">
    <location>
        <begin position="547"/>
        <end position="556"/>
    </location>
</feature>
<dbReference type="AlphaFoldDB" id="A0A556QS48"/>
<keyword evidence="2" id="KW-0812">Transmembrane</keyword>
<comment type="caution">
    <text evidence="3">The sequence shown here is derived from an EMBL/GenBank/DDBJ whole genome shotgun (WGS) entry which is preliminary data.</text>
</comment>
<dbReference type="RefSeq" id="WP_144230007.1">
    <property type="nucleotide sequence ID" value="NZ_CBCRVV010000040.1"/>
</dbReference>
<dbReference type="EMBL" id="VMBG01000001">
    <property type="protein sequence ID" value="TSJ79466.1"/>
    <property type="molecule type" value="Genomic_DNA"/>
</dbReference>
<feature type="transmembrane region" description="Helical" evidence="2">
    <location>
        <begin position="160"/>
        <end position="178"/>
    </location>
</feature>
<feature type="transmembrane region" description="Helical" evidence="2">
    <location>
        <begin position="59"/>
        <end position="78"/>
    </location>
</feature>
<proteinExistence type="predicted"/>
<gene>
    <name evidence="3" type="ORF">FPL22_09315</name>
</gene>
<name>A0A556QS48_9BACT</name>
<keyword evidence="4" id="KW-1185">Reference proteome</keyword>
<feature type="compositionally biased region" description="Basic and acidic residues" evidence="1">
    <location>
        <begin position="525"/>
        <end position="539"/>
    </location>
</feature>
<evidence type="ECO:0000313" key="3">
    <source>
        <dbReference type="EMBL" id="TSJ79466.1"/>
    </source>
</evidence>
<keyword evidence="2" id="KW-1133">Transmembrane helix</keyword>
<dbReference type="Proteomes" id="UP000315648">
    <property type="component" value="Unassembled WGS sequence"/>
</dbReference>
<reference evidence="3 4" key="1">
    <citation type="submission" date="2019-07" db="EMBL/GenBank/DDBJ databases">
        <title>Description of 53C-WASEF.</title>
        <authorList>
            <person name="Pitt A."/>
            <person name="Hahn M.W."/>
        </authorList>
    </citation>
    <scope>NUCLEOTIDE SEQUENCE [LARGE SCALE GENOMIC DNA]</scope>
    <source>
        <strain evidence="3 4">53C-WASEF</strain>
    </source>
</reference>
<protein>
    <submittedName>
        <fullName evidence="3">DUF4175 domain-containing protein</fullName>
    </submittedName>
</protein>
<keyword evidence="2" id="KW-0472">Membrane</keyword>
<organism evidence="3 4">
    <name type="scientific">Rariglobus hedericola</name>
    <dbReference type="NCBI Taxonomy" id="2597822"/>
    <lineage>
        <taxon>Bacteria</taxon>
        <taxon>Pseudomonadati</taxon>
        <taxon>Verrucomicrobiota</taxon>
        <taxon>Opitutia</taxon>
        <taxon>Opitutales</taxon>
        <taxon>Opitutaceae</taxon>
        <taxon>Rariglobus</taxon>
    </lineage>
</organism>
<evidence type="ECO:0000313" key="4">
    <source>
        <dbReference type="Proteomes" id="UP000315648"/>
    </source>
</evidence>
<evidence type="ECO:0000256" key="1">
    <source>
        <dbReference type="SAM" id="MobiDB-lite"/>
    </source>
</evidence>
<feature type="transmembrane region" description="Helical" evidence="2">
    <location>
        <begin position="26"/>
        <end position="47"/>
    </location>
</feature>
<feature type="region of interest" description="Disordered" evidence="1">
    <location>
        <begin position="525"/>
        <end position="556"/>
    </location>
</feature>